<sequence length="484" mass="54352">MSRVQGIQAIMAGDYPDPSIVRVGLDYYMTHSSFHYTPGLLVWHSRNLIDWKPIGHAIKEHVGGSIMAPDLIYHEGCYYIYFPAGRTNWVVTADNPAGPWSQPVDLKVGYIDPGHMVDEEGSRYLFLSEGYRIRLSVDGLSTVGELEQIYEGWRYPKEWLTEGFYLESPKLNFKDGYYYMTSAQGGTAGPATSHMIVSARAKSLDGPWENSPYNPIVRTKNRSETWWSKGHGTLVDTPEGDWFVVYHAYEKDYYTLGRQTLIEPIRWTADGWFTAVDPEGEAAAETDSVATAELSDGALTLEDSGRLGLQWHFFGGERLRDYTIEDNQLVLKAASKESAEPLLCIPVHHAYTAEVTVTVEGESEGTLGLYYKPGFHCGIGFNGKEPFAFRNRYKSERTVLSQGSVTLRIVNDHHEVSLYYRHSIGPWTKLDHGFEMSGFHHNVLGDFLSLRIALGATGEGTVTFSDFVYRAGVSMTLWSVTQRG</sequence>
<dbReference type="PANTHER" id="PTHR42812:SF2">
    <property type="entry name" value="XYLOSIDASE_ARABINOSIDASE"/>
    <property type="match status" value="1"/>
</dbReference>
<feature type="active site" description="Proton acceptor" evidence="4">
    <location>
        <position position="17"/>
    </location>
</feature>
<dbReference type="SUPFAM" id="SSF75005">
    <property type="entry name" value="Arabinanase/levansucrase/invertase"/>
    <property type="match status" value="1"/>
</dbReference>
<evidence type="ECO:0000256" key="1">
    <source>
        <dbReference type="ARBA" id="ARBA00009865"/>
    </source>
</evidence>
<dbReference type="Proteomes" id="UP000183410">
    <property type="component" value="Unassembled WGS sequence"/>
</dbReference>
<dbReference type="EMBL" id="FONN01000018">
    <property type="protein sequence ID" value="SFF20522.1"/>
    <property type="molecule type" value="Genomic_DNA"/>
</dbReference>
<dbReference type="PANTHER" id="PTHR42812">
    <property type="entry name" value="BETA-XYLOSIDASE"/>
    <property type="match status" value="1"/>
</dbReference>
<dbReference type="GO" id="GO:0004553">
    <property type="term" value="F:hydrolase activity, hydrolyzing O-glycosyl compounds"/>
    <property type="evidence" value="ECO:0007669"/>
    <property type="project" value="InterPro"/>
</dbReference>
<dbReference type="InterPro" id="IPR051795">
    <property type="entry name" value="Glycosyl_Hydrlase_43"/>
</dbReference>
<dbReference type="InterPro" id="IPR023296">
    <property type="entry name" value="Glyco_hydro_beta-prop_sf"/>
</dbReference>
<dbReference type="InterPro" id="IPR006710">
    <property type="entry name" value="Glyco_hydro_43"/>
</dbReference>
<dbReference type="Gene3D" id="2.60.120.200">
    <property type="match status" value="1"/>
</dbReference>
<dbReference type="Pfam" id="PF04616">
    <property type="entry name" value="Glyco_hydro_43"/>
    <property type="match status" value="1"/>
</dbReference>
<dbReference type="AlphaFoldDB" id="A0A1I2GSS1"/>
<proteinExistence type="inferred from homology"/>
<dbReference type="RefSeq" id="WP_046229266.1">
    <property type="nucleotide sequence ID" value="NZ_FONN01000018.1"/>
</dbReference>
<feature type="site" description="Important for catalytic activity, responsible for pKa modulation of the active site Glu and correct orientation of both the proton donor and substrate" evidence="5">
    <location>
        <position position="112"/>
    </location>
</feature>
<dbReference type="InterPro" id="IPR013320">
    <property type="entry name" value="ConA-like_dom_sf"/>
</dbReference>
<dbReference type="SUPFAM" id="SSF49899">
    <property type="entry name" value="Concanavalin A-like lectins/glucanases"/>
    <property type="match status" value="1"/>
</dbReference>
<protein>
    <submittedName>
        <fullName evidence="7">Beta-xylosidase</fullName>
    </submittedName>
</protein>
<evidence type="ECO:0000313" key="7">
    <source>
        <dbReference type="EMBL" id="SFF20522.1"/>
    </source>
</evidence>
<comment type="similarity">
    <text evidence="1 6">Belongs to the glycosyl hydrolase 43 family.</text>
</comment>
<evidence type="ECO:0000256" key="3">
    <source>
        <dbReference type="ARBA" id="ARBA00023295"/>
    </source>
</evidence>
<keyword evidence="8" id="KW-1185">Reference proteome</keyword>
<dbReference type="OrthoDB" id="9801455at2"/>
<name>A0A1I2GSS1_9BACL</name>
<evidence type="ECO:0000313" key="8">
    <source>
        <dbReference type="Proteomes" id="UP000183410"/>
    </source>
</evidence>
<dbReference type="Gene3D" id="2.115.10.20">
    <property type="entry name" value="Glycosyl hydrolase domain, family 43"/>
    <property type="match status" value="1"/>
</dbReference>
<gene>
    <name evidence="7" type="ORF">SAMN04487969_11812</name>
</gene>
<feature type="active site" description="Proton donor" evidence="4">
    <location>
        <position position="167"/>
    </location>
</feature>
<evidence type="ECO:0000256" key="6">
    <source>
        <dbReference type="RuleBase" id="RU361187"/>
    </source>
</evidence>
<reference evidence="8" key="1">
    <citation type="submission" date="2016-10" db="EMBL/GenBank/DDBJ databases">
        <authorList>
            <person name="Varghese N."/>
            <person name="Submissions S."/>
        </authorList>
    </citation>
    <scope>NUCLEOTIDE SEQUENCE [LARGE SCALE GENOMIC DNA]</scope>
    <source>
        <strain evidence="8">CGMCC 1.10223</strain>
    </source>
</reference>
<evidence type="ECO:0000256" key="4">
    <source>
        <dbReference type="PIRSR" id="PIRSR606710-1"/>
    </source>
</evidence>
<evidence type="ECO:0000256" key="5">
    <source>
        <dbReference type="PIRSR" id="PIRSR606710-2"/>
    </source>
</evidence>
<dbReference type="CDD" id="cd09002">
    <property type="entry name" value="GH43_XYL-like"/>
    <property type="match status" value="1"/>
</dbReference>
<keyword evidence="3 6" id="KW-0326">Glycosidase</keyword>
<organism evidence="7 8">
    <name type="scientific">Paenibacillus algorifonticola</name>
    <dbReference type="NCBI Taxonomy" id="684063"/>
    <lineage>
        <taxon>Bacteria</taxon>
        <taxon>Bacillati</taxon>
        <taxon>Bacillota</taxon>
        <taxon>Bacilli</taxon>
        <taxon>Bacillales</taxon>
        <taxon>Paenibacillaceae</taxon>
        <taxon>Paenibacillus</taxon>
    </lineage>
</organism>
<dbReference type="GO" id="GO:0005975">
    <property type="term" value="P:carbohydrate metabolic process"/>
    <property type="evidence" value="ECO:0007669"/>
    <property type="project" value="InterPro"/>
</dbReference>
<keyword evidence="2 6" id="KW-0378">Hydrolase</keyword>
<accession>A0A1I2GSS1</accession>
<evidence type="ECO:0000256" key="2">
    <source>
        <dbReference type="ARBA" id="ARBA00022801"/>
    </source>
</evidence>